<keyword evidence="2" id="KW-0732">Signal</keyword>
<name>A0A8J3C031_9ACTN</name>
<accession>A0A8J3C031</accession>
<feature type="compositionally biased region" description="Pro residues" evidence="1">
    <location>
        <begin position="49"/>
        <end position="58"/>
    </location>
</feature>
<keyword evidence="4" id="KW-1185">Reference proteome</keyword>
<gene>
    <name evidence="3" type="ORF">GCM10012284_26320</name>
</gene>
<dbReference type="AlphaFoldDB" id="A0A8J3C031"/>
<reference evidence="3" key="1">
    <citation type="journal article" date="2014" name="Int. J. Syst. Evol. Microbiol.">
        <title>Complete genome sequence of Corynebacterium casei LMG S-19264T (=DSM 44701T), isolated from a smear-ripened cheese.</title>
        <authorList>
            <consortium name="US DOE Joint Genome Institute (JGI-PGF)"/>
            <person name="Walter F."/>
            <person name="Albersmeier A."/>
            <person name="Kalinowski J."/>
            <person name="Ruckert C."/>
        </authorList>
    </citation>
    <scope>NUCLEOTIDE SEQUENCE</scope>
    <source>
        <strain evidence="3">CGMCC 4.7299</strain>
    </source>
</reference>
<proteinExistence type="predicted"/>
<reference evidence="3" key="2">
    <citation type="submission" date="2020-09" db="EMBL/GenBank/DDBJ databases">
        <authorList>
            <person name="Sun Q."/>
            <person name="Zhou Y."/>
        </authorList>
    </citation>
    <scope>NUCLEOTIDE SEQUENCE</scope>
    <source>
        <strain evidence="3">CGMCC 4.7299</strain>
    </source>
</reference>
<evidence type="ECO:0000313" key="3">
    <source>
        <dbReference type="EMBL" id="GGK91211.1"/>
    </source>
</evidence>
<protein>
    <recommendedName>
        <fullName evidence="5">Lipoprotein</fullName>
    </recommendedName>
</protein>
<feature type="signal peptide" evidence="2">
    <location>
        <begin position="1"/>
        <end position="23"/>
    </location>
</feature>
<dbReference type="EMBL" id="BMMX01000009">
    <property type="protein sequence ID" value="GGK91211.1"/>
    <property type="molecule type" value="Genomic_DNA"/>
</dbReference>
<feature type="compositionally biased region" description="Low complexity" evidence="1">
    <location>
        <begin position="31"/>
        <end position="48"/>
    </location>
</feature>
<evidence type="ECO:0000256" key="2">
    <source>
        <dbReference type="SAM" id="SignalP"/>
    </source>
</evidence>
<comment type="caution">
    <text evidence="3">The sequence shown here is derived from an EMBL/GenBank/DDBJ whole genome shotgun (WGS) entry which is preliminary data.</text>
</comment>
<evidence type="ECO:0000313" key="4">
    <source>
        <dbReference type="Proteomes" id="UP000656042"/>
    </source>
</evidence>
<sequence>MPRPARLAAAGALVALLATVVGCDSDPASRTAAPAASQSGPAPATTSPSPTPTPPPQLPLGGREIFPEYRVVAYYGTAGTASLGVLGEGKPDTMLPKLRKAAAGFAGDRTVQVAYELIATVAQAGAGKDGDYSQMIPEDKIRQYVDQARANKVMVILDLQPGRGSFVPQAKRLEKFLLQPHVGLALDPEWRMPAGKVPGRTIGRVKASEVNEVSQYLSDLVTAHDLPEKLFVVHQFRTSMLPDVDKIAERPGLAMVQHVDGFGTRSEKDATWQRLRRPQQFHMGYKLFYDEDVHRYKAADVLGFDPVPELISFQ</sequence>
<feature type="region of interest" description="Disordered" evidence="1">
    <location>
        <begin position="27"/>
        <end position="62"/>
    </location>
</feature>
<evidence type="ECO:0008006" key="5">
    <source>
        <dbReference type="Google" id="ProtNLM"/>
    </source>
</evidence>
<dbReference type="PROSITE" id="PS51257">
    <property type="entry name" value="PROKAR_LIPOPROTEIN"/>
    <property type="match status" value="1"/>
</dbReference>
<evidence type="ECO:0000256" key="1">
    <source>
        <dbReference type="SAM" id="MobiDB-lite"/>
    </source>
</evidence>
<dbReference type="Proteomes" id="UP000656042">
    <property type="component" value="Unassembled WGS sequence"/>
</dbReference>
<organism evidence="3 4">
    <name type="scientific">Mangrovihabitans endophyticus</name>
    <dbReference type="NCBI Taxonomy" id="1751298"/>
    <lineage>
        <taxon>Bacteria</taxon>
        <taxon>Bacillati</taxon>
        <taxon>Actinomycetota</taxon>
        <taxon>Actinomycetes</taxon>
        <taxon>Micromonosporales</taxon>
        <taxon>Micromonosporaceae</taxon>
        <taxon>Mangrovihabitans</taxon>
    </lineage>
</organism>
<feature type="chain" id="PRO_5038710583" description="Lipoprotein" evidence="2">
    <location>
        <begin position="24"/>
        <end position="314"/>
    </location>
</feature>
<dbReference type="RefSeq" id="WP_229715800.1">
    <property type="nucleotide sequence ID" value="NZ_BMMX01000009.1"/>
</dbReference>